<gene>
    <name evidence="1" type="ORF">An12g03030</name>
</gene>
<protein>
    <submittedName>
        <fullName evidence="1">Uncharacterized protein</fullName>
    </submittedName>
</protein>
<dbReference type="VEuPathDB" id="FungiDB:An12g03030"/>
<organism evidence="1">
    <name type="scientific">Aspergillus niger</name>
    <dbReference type="NCBI Taxonomy" id="5061"/>
    <lineage>
        <taxon>Eukaryota</taxon>
        <taxon>Fungi</taxon>
        <taxon>Dikarya</taxon>
        <taxon>Ascomycota</taxon>
        <taxon>Pezizomycotina</taxon>
        <taxon>Eurotiomycetes</taxon>
        <taxon>Eurotiomycetidae</taxon>
        <taxon>Eurotiales</taxon>
        <taxon>Aspergillaceae</taxon>
        <taxon>Aspergillus</taxon>
        <taxon>Aspergillus subgen. Circumdati</taxon>
    </lineage>
</organism>
<proteinExistence type="predicted"/>
<evidence type="ECO:0000313" key="1">
    <source>
        <dbReference type="RefSeq" id="XP_059601834.1"/>
    </source>
</evidence>
<reference evidence="1" key="1">
    <citation type="submission" date="2025-02" db="EMBL/GenBank/DDBJ databases">
        <authorList>
            <consortium name="NCBI Genome Project"/>
        </authorList>
    </citation>
    <scope>NUCLEOTIDE SEQUENCE</scope>
</reference>
<name>A0AAJ8DZZ0_ASPNG</name>
<dbReference type="GeneID" id="84592511"/>
<dbReference type="AlphaFoldDB" id="A0AAJ8DZZ0"/>
<accession>A0AAJ8DZZ0</accession>
<reference evidence="1" key="2">
    <citation type="submission" date="2025-08" db="UniProtKB">
        <authorList>
            <consortium name="RefSeq"/>
        </authorList>
    </citation>
    <scope>IDENTIFICATION</scope>
</reference>
<sequence>MDQCYFQFQGDARENLVRHQTIGICSDSAFLAPVMSHLYSRDYVLSTIRFGPEVKLVWYREHPSVWLWKFRWLLERLYVEGDRVWWEDVRYVSICLAYGSVDEVRTHRAVLENTLAADAISCGKSTPTSSGPVQHNVQAESCIHHPSAPLQLGQLSIAPGVCESAI</sequence>
<dbReference type="KEGG" id="ang:An12g03030"/>
<dbReference type="RefSeq" id="XP_059601834.1">
    <property type="nucleotide sequence ID" value="XM_059750771.1"/>
</dbReference>